<dbReference type="GO" id="GO:0005737">
    <property type="term" value="C:cytoplasm"/>
    <property type="evidence" value="ECO:0007669"/>
    <property type="project" value="UniProtKB-ARBA"/>
</dbReference>
<gene>
    <name evidence="13" type="ORF">CGI_10006407</name>
</gene>
<feature type="domain" description="Peptidase M16 N-terminal" evidence="9">
    <location>
        <begin position="27"/>
        <end position="134"/>
    </location>
</feature>
<feature type="domain" description="Peptidase M16 middle/third" evidence="11">
    <location>
        <begin position="368"/>
        <end position="619"/>
    </location>
</feature>
<evidence type="ECO:0000256" key="1">
    <source>
        <dbReference type="ARBA" id="ARBA00007261"/>
    </source>
</evidence>
<feature type="domain" description="Coenzyme PQQ synthesis protein F-like C-terminal lobe" evidence="12">
    <location>
        <begin position="724"/>
        <end position="824"/>
    </location>
</feature>
<evidence type="ECO:0000256" key="3">
    <source>
        <dbReference type="ARBA" id="ARBA00022723"/>
    </source>
</evidence>
<dbReference type="Pfam" id="PF05193">
    <property type="entry name" value="Peptidase_M16_C"/>
    <property type="match status" value="1"/>
</dbReference>
<dbReference type="FunFam" id="3.30.830.10:FF:000027">
    <property type="entry name" value="nardilysin isoform X1"/>
    <property type="match status" value="1"/>
</dbReference>
<dbReference type="InterPro" id="IPR011249">
    <property type="entry name" value="Metalloenz_LuxS/M16"/>
</dbReference>
<dbReference type="GO" id="GO:0046872">
    <property type="term" value="F:metal ion binding"/>
    <property type="evidence" value="ECO:0007669"/>
    <property type="project" value="UniProtKB-KW"/>
</dbReference>
<dbReference type="Gene3D" id="3.30.830.10">
    <property type="entry name" value="Metalloenzyme, LuxS/M16 peptidase-like"/>
    <property type="match status" value="4"/>
</dbReference>
<keyword evidence="6" id="KW-0482">Metalloprotease</keyword>
<dbReference type="InterPro" id="IPR032632">
    <property type="entry name" value="Peptidase_M16_M"/>
</dbReference>
<evidence type="ECO:0000256" key="6">
    <source>
        <dbReference type="ARBA" id="ARBA00023049"/>
    </source>
</evidence>
<comment type="similarity">
    <text evidence="1 7">Belongs to the peptidase M16 family.</text>
</comment>
<dbReference type="InParanoid" id="K1PF88"/>
<dbReference type="PROSITE" id="PS00143">
    <property type="entry name" value="INSULINASE"/>
    <property type="match status" value="1"/>
</dbReference>
<name>K1PF88_MAGGI</name>
<dbReference type="GO" id="GO:0006508">
    <property type="term" value="P:proteolysis"/>
    <property type="evidence" value="ECO:0007669"/>
    <property type="project" value="UniProtKB-KW"/>
</dbReference>
<sequence length="910" mass="106003">METDDEEEEEEGGEKKVRIIEIILIQAAALCISNGSFSDPPNIPGLAHFLEHMVFMGSKKYPQENKLDDFLGKHGGYTNAWTDCERTSFHFDVEQKYFHQALDIFAQFFIHPLLRQDSVDREIQAVDSEYQMSLPSDDERACMLYGSLAKEGHPMGKFFTGSIDSLKTIPQQNGIDVYGNLKEFEHKMYSAQFMTLAVQSKVSLDKLEKWVRDIFSEVPNNKLPKQSFDHLKDPFDMEKFGKLYYIDPVKDKHMLEIIWSFPSMLPHYRKKPLSYLDFFLGHEGEGSLLAYLKSRYFATEVESGHSYNGFELNTTATQFVVNLTLTDQGLDQFEEVLLAVFQYIHMLQAKGVQKRYFDEMKTIEETKFRFKEKGDPMDYVERVSENMQLFVPEDVLTGRDFLYEYDPELIAKCLANLRADNCCVFLSSKQLAEKCDRQDIKWIPVKYGVGDIKPEWRKKWQATDFTMAEVEAELTTKHPIVLSENEHCTLYYKKDMKFKVPKVFFFSHTLLKIFEAVMNHKLDAPAYPAILAGYDYSTRVDDTGIRFKVIGFNQKLPELFDLLLNAVFEYSCDDELFPFMRNKVKRDLFNAIIKPSELVRMLRFSVLDPNNKSAAEMYAEIDSLTNQDFQQILAEFRQNIKADILVVGNVTPKEAMWYKERLESKLNGKVEPSSVYKRRLYQIPKQWSFCQINSFNMEDANSVITVYLQSDPGDIRATVINELLDTRMQEPCFDVLRTQLQLGYSVYCQNLLTYGIMGMAIVVQFQAQKFSMHEVDNHIEDFLNKFKEILDKMTTEEFDTLVESLVAAKQTEDTHLGEEVKRYWGECIEQNYVFDRLEKEVLGNPEVEQADVSSPKEEMEPPHKRANTDKERCYRMIPVRDSSYQDHQCITDMHSFKSKLTLFDHHCITK</sequence>
<dbReference type="GO" id="GO:0004222">
    <property type="term" value="F:metalloendopeptidase activity"/>
    <property type="evidence" value="ECO:0007669"/>
    <property type="project" value="InterPro"/>
</dbReference>
<dbReference type="InterPro" id="IPR011765">
    <property type="entry name" value="Pept_M16_N"/>
</dbReference>
<dbReference type="Pfam" id="PF22456">
    <property type="entry name" value="PqqF-like_C_4"/>
    <property type="match status" value="1"/>
</dbReference>
<evidence type="ECO:0000256" key="2">
    <source>
        <dbReference type="ARBA" id="ARBA00022670"/>
    </source>
</evidence>
<keyword evidence="3" id="KW-0479">Metal-binding</keyword>
<dbReference type="MEROPS" id="M16.005"/>
<organism evidence="13">
    <name type="scientific">Magallana gigas</name>
    <name type="common">Pacific oyster</name>
    <name type="synonym">Crassostrea gigas</name>
    <dbReference type="NCBI Taxonomy" id="29159"/>
    <lineage>
        <taxon>Eukaryota</taxon>
        <taxon>Metazoa</taxon>
        <taxon>Spiralia</taxon>
        <taxon>Lophotrochozoa</taxon>
        <taxon>Mollusca</taxon>
        <taxon>Bivalvia</taxon>
        <taxon>Autobranchia</taxon>
        <taxon>Pteriomorphia</taxon>
        <taxon>Ostreida</taxon>
        <taxon>Ostreoidea</taxon>
        <taxon>Ostreidae</taxon>
        <taxon>Magallana</taxon>
    </lineage>
</organism>
<dbReference type="HOGENOM" id="CLU_004639_1_0_1"/>
<evidence type="ECO:0000256" key="5">
    <source>
        <dbReference type="ARBA" id="ARBA00022833"/>
    </source>
</evidence>
<dbReference type="PANTHER" id="PTHR43690">
    <property type="entry name" value="NARDILYSIN"/>
    <property type="match status" value="1"/>
</dbReference>
<dbReference type="Pfam" id="PF16187">
    <property type="entry name" value="Peptidase_M16_M"/>
    <property type="match status" value="1"/>
</dbReference>
<evidence type="ECO:0000256" key="7">
    <source>
        <dbReference type="RuleBase" id="RU004447"/>
    </source>
</evidence>
<dbReference type="EMBL" id="JH815730">
    <property type="protein sequence ID" value="EKC20263.1"/>
    <property type="molecule type" value="Genomic_DNA"/>
</dbReference>
<dbReference type="FunFam" id="3.30.830.10:FF:000005">
    <property type="entry name" value="nardilysin isoform X1"/>
    <property type="match status" value="1"/>
</dbReference>
<dbReference type="PANTHER" id="PTHR43690:SF18">
    <property type="entry name" value="INSULIN-DEGRADING ENZYME-RELATED"/>
    <property type="match status" value="1"/>
</dbReference>
<accession>K1PF88</accession>
<evidence type="ECO:0000259" key="12">
    <source>
        <dbReference type="Pfam" id="PF22456"/>
    </source>
</evidence>
<evidence type="ECO:0000259" key="10">
    <source>
        <dbReference type="Pfam" id="PF05193"/>
    </source>
</evidence>
<feature type="compositionally biased region" description="Basic and acidic residues" evidence="8">
    <location>
        <begin position="854"/>
        <end position="867"/>
    </location>
</feature>
<dbReference type="FunCoup" id="K1PF88">
    <property type="interactions" value="933"/>
</dbReference>
<proteinExistence type="inferred from homology"/>
<keyword evidence="4" id="KW-0378">Hydrolase</keyword>
<protein>
    <submittedName>
        <fullName evidence="13">Nardilysin</fullName>
    </submittedName>
</protein>
<dbReference type="InterPro" id="IPR001431">
    <property type="entry name" value="Pept_M16_Zn_BS"/>
</dbReference>
<evidence type="ECO:0000313" key="13">
    <source>
        <dbReference type="EMBL" id="EKC20263.1"/>
    </source>
</evidence>
<reference evidence="13" key="1">
    <citation type="journal article" date="2012" name="Nature">
        <title>The oyster genome reveals stress adaptation and complexity of shell formation.</title>
        <authorList>
            <person name="Zhang G."/>
            <person name="Fang X."/>
            <person name="Guo X."/>
            <person name="Li L."/>
            <person name="Luo R."/>
            <person name="Xu F."/>
            <person name="Yang P."/>
            <person name="Zhang L."/>
            <person name="Wang X."/>
            <person name="Qi H."/>
            <person name="Xiong Z."/>
            <person name="Que H."/>
            <person name="Xie Y."/>
            <person name="Holland P.W."/>
            <person name="Paps J."/>
            <person name="Zhu Y."/>
            <person name="Wu F."/>
            <person name="Chen Y."/>
            <person name="Wang J."/>
            <person name="Peng C."/>
            <person name="Meng J."/>
            <person name="Yang L."/>
            <person name="Liu J."/>
            <person name="Wen B."/>
            <person name="Zhang N."/>
            <person name="Huang Z."/>
            <person name="Zhu Q."/>
            <person name="Feng Y."/>
            <person name="Mount A."/>
            <person name="Hedgecock D."/>
            <person name="Xu Z."/>
            <person name="Liu Y."/>
            <person name="Domazet-Loso T."/>
            <person name="Du Y."/>
            <person name="Sun X."/>
            <person name="Zhang S."/>
            <person name="Liu B."/>
            <person name="Cheng P."/>
            <person name="Jiang X."/>
            <person name="Li J."/>
            <person name="Fan D."/>
            <person name="Wang W."/>
            <person name="Fu W."/>
            <person name="Wang T."/>
            <person name="Wang B."/>
            <person name="Zhang J."/>
            <person name="Peng Z."/>
            <person name="Li Y."/>
            <person name="Li N."/>
            <person name="Wang J."/>
            <person name="Chen M."/>
            <person name="He Y."/>
            <person name="Tan F."/>
            <person name="Song X."/>
            <person name="Zheng Q."/>
            <person name="Huang R."/>
            <person name="Yang H."/>
            <person name="Du X."/>
            <person name="Chen L."/>
            <person name="Yang M."/>
            <person name="Gaffney P.M."/>
            <person name="Wang S."/>
            <person name="Luo L."/>
            <person name="She Z."/>
            <person name="Ming Y."/>
            <person name="Huang W."/>
            <person name="Zhang S."/>
            <person name="Huang B."/>
            <person name="Zhang Y."/>
            <person name="Qu T."/>
            <person name="Ni P."/>
            <person name="Miao G."/>
            <person name="Wang J."/>
            <person name="Wang Q."/>
            <person name="Steinberg C.E."/>
            <person name="Wang H."/>
            <person name="Li N."/>
            <person name="Qian L."/>
            <person name="Zhang G."/>
            <person name="Li Y."/>
            <person name="Yang H."/>
            <person name="Liu X."/>
            <person name="Wang J."/>
            <person name="Yin Y."/>
            <person name="Wang J."/>
        </authorList>
    </citation>
    <scope>NUCLEOTIDE SEQUENCE [LARGE SCALE GENOMIC DNA]</scope>
    <source>
        <strain evidence="13">05x7-T-G4-1.051#20</strain>
    </source>
</reference>
<dbReference type="InterPro" id="IPR050626">
    <property type="entry name" value="Peptidase_M16"/>
</dbReference>
<keyword evidence="2" id="KW-0645">Protease</keyword>
<dbReference type="Pfam" id="PF00675">
    <property type="entry name" value="Peptidase_M16"/>
    <property type="match status" value="1"/>
</dbReference>
<keyword evidence="5" id="KW-0862">Zinc</keyword>
<dbReference type="InterPro" id="IPR054734">
    <property type="entry name" value="PqqF-like_C_4"/>
</dbReference>
<evidence type="ECO:0000256" key="8">
    <source>
        <dbReference type="SAM" id="MobiDB-lite"/>
    </source>
</evidence>
<dbReference type="SUPFAM" id="SSF63411">
    <property type="entry name" value="LuxS/MPP-like metallohydrolase"/>
    <property type="match status" value="4"/>
</dbReference>
<dbReference type="AlphaFoldDB" id="K1PF88"/>
<evidence type="ECO:0000256" key="4">
    <source>
        <dbReference type="ARBA" id="ARBA00022801"/>
    </source>
</evidence>
<dbReference type="InterPro" id="IPR007863">
    <property type="entry name" value="Peptidase_M16_C"/>
</dbReference>
<feature type="domain" description="Peptidase M16 C-terminal" evidence="10">
    <location>
        <begin position="180"/>
        <end position="362"/>
    </location>
</feature>
<evidence type="ECO:0000259" key="9">
    <source>
        <dbReference type="Pfam" id="PF00675"/>
    </source>
</evidence>
<feature type="region of interest" description="Disordered" evidence="8">
    <location>
        <begin position="846"/>
        <end position="867"/>
    </location>
</feature>
<evidence type="ECO:0000259" key="11">
    <source>
        <dbReference type="Pfam" id="PF16187"/>
    </source>
</evidence>